<feature type="compositionally biased region" description="Polar residues" evidence="1">
    <location>
        <begin position="238"/>
        <end position="257"/>
    </location>
</feature>
<organism evidence="2 3">
    <name type="scientific">Bhargavaea beijingensis</name>
    <dbReference type="NCBI Taxonomy" id="426756"/>
    <lineage>
        <taxon>Bacteria</taxon>
        <taxon>Bacillati</taxon>
        <taxon>Bacillota</taxon>
        <taxon>Bacilli</taxon>
        <taxon>Bacillales</taxon>
        <taxon>Caryophanaceae</taxon>
        <taxon>Bhargavaea</taxon>
    </lineage>
</organism>
<evidence type="ECO:0000313" key="2">
    <source>
        <dbReference type="EMBL" id="RSK36978.1"/>
    </source>
</evidence>
<evidence type="ECO:0008006" key="4">
    <source>
        <dbReference type="Google" id="ProtNLM"/>
    </source>
</evidence>
<reference evidence="2 3" key="1">
    <citation type="submission" date="2018-12" db="EMBL/GenBank/DDBJ databases">
        <title>Comparitive functional genomics of dry heat resistant strains isolated from the viking spacecraft.</title>
        <authorList>
            <person name="Seuylemezian A."/>
            <person name="Vaishampayan P."/>
        </authorList>
    </citation>
    <scope>NUCLEOTIDE SEQUENCE [LARGE SCALE GENOMIC DNA]</scope>
    <source>
        <strain evidence="2 3">M6-11</strain>
    </source>
</reference>
<dbReference type="InterPro" id="IPR025552">
    <property type="entry name" value="YkyB"/>
</dbReference>
<feature type="region of interest" description="Disordered" evidence="1">
    <location>
        <begin position="231"/>
        <end position="286"/>
    </location>
</feature>
<comment type="caution">
    <text evidence="2">The sequence shown here is derived from an EMBL/GenBank/DDBJ whole genome shotgun (WGS) entry which is preliminary data.</text>
</comment>
<keyword evidence="3" id="KW-1185">Reference proteome</keyword>
<dbReference type="Pfam" id="PF14177">
    <property type="entry name" value="YkyB"/>
    <property type="match status" value="1"/>
</dbReference>
<gene>
    <name evidence="2" type="ORF">EJA12_01220</name>
</gene>
<proteinExistence type="predicted"/>
<evidence type="ECO:0000256" key="1">
    <source>
        <dbReference type="SAM" id="MobiDB-lite"/>
    </source>
</evidence>
<name>A0ABX9ZGV8_9BACL</name>
<evidence type="ECO:0000313" key="3">
    <source>
        <dbReference type="Proteomes" id="UP000272481"/>
    </source>
</evidence>
<dbReference type="Proteomes" id="UP000272481">
    <property type="component" value="Unassembled WGS sequence"/>
</dbReference>
<sequence length="286" mass="31938">MTNPRNTIATAMMINIGFSVNGWSPTSSEIWSSPFSAFATVRSIFLIEANPMAIVSSDTKIVGHNHISIPVVSFPFSVNLSEMMLIHSTSMKSACRHVRMDANPCKKDGGNGMANSLYNREQLAGAIYIINKHAKTAPDNEFLYKLKKAALMKMVENGFAEKIGLQSVPNPKFSRRQSAVLITCGEFHFHLPPTREEMKELPHLGEPDPDYRNPKVRLGLKAAKHILQVYTGVKQGESGRTSPENLSRNMTSRNTPLRQEPQKHPSASGRRNQQPAPSRHRSWFDQ</sequence>
<accession>A0ABX9ZGV8</accession>
<dbReference type="EMBL" id="RWGW01000002">
    <property type="protein sequence ID" value="RSK36978.1"/>
    <property type="molecule type" value="Genomic_DNA"/>
</dbReference>
<protein>
    <recommendedName>
        <fullName evidence="4">YkyB-like protein</fullName>
    </recommendedName>
</protein>